<name>A0A371I0A9_MUCPR</name>
<sequence>MRRIQKLLFKLKLTQLLQAKIDPVQFDEVEHDKAIIAIPLSNVLDDDSLEVVHENAFLHGNLKEEVYMDIPPGYVVPSQDKLSNTDHTLFFFENHMGKITAFLIYVDDMINTGNDTKEIAKIQM</sequence>
<dbReference type="AlphaFoldDB" id="A0A371I0A9"/>
<protein>
    <recommendedName>
        <fullName evidence="3">Reverse transcriptase Ty1/copia-type domain-containing protein</fullName>
    </recommendedName>
</protein>
<reference evidence="1" key="1">
    <citation type="submission" date="2018-05" db="EMBL/GenBank/DDBJ databases">
        <title>Draft genome of Mucuna pruriens seed.</title>
        <authorList>
            <person name="Nnadi N.E."/>
            <person name="Vos R."/>
            <person name="Hasami M.H."/>
            <person name="Devisetty U.K."/>
            <person name="Aguiy J.C."/>
        </authorList>
    </citation>
    <scope>NUCLEOTIDE SEQUENCE [LARGE SCALE GENOMIC DNA]</scope>
    <source>
        <strain evidence="1">JCA_2017</strain>
    </source>
</reference>
<comment type="caution">
    <text evidence="1">The sequence shown here is derived from an EMBL/GenBank/DDBJ whole genome shotgun (WGS) entry which is preliminary data.</text>
</comment>
<feature type="non-terminal residue" evidence="1">
    <location>
        <position position="1"/>
    </location>
</feature>
<proteinExistence type="predicted"/>
<dbReference type="OrthoDB" id="1411639at2759"/>
<evidence type="ECO:0008006" key="3">
    <source>
        <dbReference type="Google" id="ProtNLM"/>
    </source>
</evidence>
<organism evidence="1 2">
    <name type="scientific">Mucuna pruriens</name>
    <name type="common">Velvet bean</name>
    <name type="synonym">Dolichos pruriens</name>
    <dbReference type="NCBI Taxonomy" id="157652"/>
    <lineage>
        <taxon>Eukaryota</taxon>
        <taxon>Viridiplantae</taxon>
        <taxon>Streptophyta</taxon>
        <taxon>Embryophyta</taxon>
        <taxon>Tracheophyta</taxon>
        <taxon>Spermatophyta</taxon>
        <taxon>Magnoliopsida</taxon>
        <taxon>eudicotyledons</taxon>
        <taxon>Gunneridae</taxon>
        <taxon>Pentapetalae</taxon>
        <taxon>rosids</taxon>
        <taxon>fabids</taxon>
        <taxon>Fabales</taxon>
        <taxon>Fabaceae</taxon>
        <taxon>Papilionoideae</taxon>
        <taxon>50 kb inversion clade</taxon>
        <taxon>NPAAA clade</taxon>
        <taxon>indigoferoid/millettioid clade</taxon>
        <taxon>Phaseoleae</taxon>
        <taxon>Mucuna</taxon>
    </lineage>
</organism>
<gene>
    <name evidence="1" type="ORF">CR513_07279</name>
</gene>
<evidence type="ECO:0000313" key="2">
    <source>
        <dbReference type="Proteomes" id="UP000257109"/>
    </source>
</evidence>
<keyword evidence="2" id="KW-1185">Reference proteome</keyword>
<dbReference type="EMBL" id="QJKJ01001266">
    <property type="protein sequence ID" value="RDY08488.1"/>
    <property type="molecule type" value="Genomic_DNA"/>
</dbReference>
<evidence type="ECO:0000313" key="1">
    <source>
        <dbReference type="EMBL" id="RDY08488.1"/>
    </source>
</evidence>
<accession>A0A371I0A9</accession>
<dbReference type="Proteomes" id="UP000257109">
    <property type="component" value="Unassembled WGS sequence"/>
</dbReference>